<dbReference type="OrthoDB" id="5451596at2"/>
<reference evidence="2 3" key="1">
    <citation type="submission" date="2018-05" db="EMBL/GenBank/DDBJ databases">
        <title>Complete genome sequence of Arcticibacterium luteifluviistationis SM1504T, a cytophagaceae bacterium isolated from Arctic surface seawater.</title>
        <authorList>
            <person name="Li Y."/>
            <person name="Qin Q.-L."/>
        </authorList>
    </citation>
    <scope>NUCLEOTIDE SEQUENCE [LARGE SCALE GENOMIC DNA]</scope>
    <source>
        <strain evidence="2 3">SM1504</strain>
    </source>
</reference>
<gene>
    <name evidence="2" type="ORF">DJ013_19160</name>
</gene>
<protein>
    <recommendedName>
        <fullName evidence="4">Glycoside hydrolase</fullName>
    </recommendedName>
</protein>
<dbReference type="AlphaFoldDB" id="A0A2Z4GFK1"/>
<dbReference type="RefSeq" id="WP_111373540.1">
    <property type="nucleotide sequence ID" value="NZ_CP029480.1"/>
</dbReference>
<organism evidence="2 3">
    <name type="scientific">Arcticibacterium luteifluviistationis</name>
    <dbReference type="NCBI Taxonomy" id="1784714"/>
    <lineage>
        <taxon>Bacteria</taxon>
        <taxon>Pseudomonadati</taxon>
        <taxon>Bacteroidota</taxon>
        <taxon>Cytophagia</taxon>
        <taxon>Cytophagales</taxon>
        <taxon>Leadbetterellaceae</taxon>
        <taxon>Arcticibacterium</taxon>
    </lineage>
</organism>
<dbReference type="Proteomes" id="UP000249873">
    <property type="component" value="Chromosome"/>
</dbReference>
<sequence length="144" mass="15348">MAKKKVSFSLAAEIVGEATTGVLVGEFNNWDTRNGYELKKAKDGSLSCSVSLETGQTYQYRYLLDDGRWVNDGNADDYSFVGSYQVDNCVISIPLAVAKKTTKKVAAKPATKAKPVAKATKPAAKVSKPAAKVTKPAAKAKTAK</sequence>
<evidence type="ECO:0000313" key="3">
    <source>
        <dbReference type="Proteomes" id="UP000249873"/>
    </source>
</evidence>
<dbReference type="Gene3D" id="2.60.40.10">
    <property type="entry name" value="Immunoglobulins"/>
    <property type="match status" value="1"/>
</dbReference>
<dbReference type="KEGG" id="als:DJ013_19160"/>
<dbReference type="InterPro" id="IPR013783">
    <property type="entry name" value="Ig-like_fold"/>
</dbReference>
<proteinExistence type="predicted"/>
<evidence type="ECO:0000313" key="2">
    <source>
        <dbReference type="EMBL" id="AWW00173.1"/>
    </source>
</evidence>
<evidence type="ECO:0008006" key="4">
    <source>
        <dbReference type="Google" id="ProtNLM"/>
    </source>
</evidence>
<dbReference type="EMBL" id="CP029480">
    <property type="protein sequence ID" value="AWW00173.1"/>
    <property type="molecule type" value="Genomic_DNA"/>
</dbReference>
<dbReference type="SUPFAM" id="SSF81296">
    <property type="entry name" value="E set domains"/>
    <property type="match status" value="1"/>
</dbReference>
<evidence type="ECO:0000256" key="1">
    <source>
        <dbReference type="SAM" id="MobiDB-lite"/>
    </source>
</evidence>
<name>A0A2Z4GFK1_9BACT</name>
<dbReference type="InterPro" id="IPR014756">
    <property type="entry name" value="Ig_E-set"/>
</dbReference>
<keyword evidence="3" id="KW-1185">Reference proteome</keyword>
<feature type="region of interest" description="Disordered" evidence="1">
    <location>
        <begin position="109"/>
        <end position="144"/>
    </location>
</feature>
<dbReference type="CDD" id="cd07184">
    <property type="entry name" value="E_set_Isoamylase_like_N"/>
    <property type="match status" value="1"/>
</dbReference>
<accession>A0A2Z4GFK1</accession>